<dbReference type="SUPFAM" id="SSF103481">
    <property type="entry name" value="Multidrug resistance efflux transporter EmrE"/>
    <property type="match status" value="2"/>
</dbReference>
<feature type="transmembrane region" description="Helical" evidence="2">
    <location>
        <begin position="174"/>
        <end position="197"/>
    </location>
</feature>
<organism evidence="4 5">
    <name type="scientific">Longivirga aurantiaca</name>
    <dbReference type="NCBI Taxonomy" id="1837743"/>
    <lineage>
        <taxon>Bacteria</taxon>
        <taxon>Bacillati</taxon>
        <taxon>Actinomycetota</taxon>
        <taxon>Actinomycetes</taxon>
        <taxon>Sporichthyales</taxon>
        <taxon>Sporichthyaceae</taxon>
        <taxon>Longivirga</taxon>
    </lineage>
</organism>
<dbReference type="Proteomes" id="UP001596138">
    <property type="component" value="Unassembled WGS sequence"/>
</dbReference>
<feature type="domain" description="EamA" evidence="3">
    <location>
        <begin position="149"/>
        <end position="276"/>
    </location>
</feature>
<proteinExistence type="inferred from homology"/>
<dbReference type="InterPro" id="IPR000620">
    <property type="entry name" value="EamA_dom"/>
</dbReference>
<name>A0ABW1SVG1_9ACTN</name>
<feature type="transmembrane region" description="Helical" evidence="2">
    <location>
        <begin position="147"/>
        <end position="168"/>
    </location>
</feature>
<gene>
    <name evidence="4" type="ORF">ACFQGU_00705</name>
</gene>
<comment type="caution">
    <text evidence="4">The sequence shown here is derived from an EMBL/GenBank/DDBJ whole genome shotgun (WGS) entry which is preliminary data.</text>
</comment>
<feature type="transmembrane region" description="Helical" evidence="2">
    <location>
        <begin position="262"/>
        <end position="280"/>
    </location>
</feature>
<accession>A0ABW1SVG1</accession>
<evidence type="ECO:0000313" key="4">
    <source>
        <dbReference type="EMBL" id="MFC6236381.1"/>
    </source>
</evidence>
<dbReference type="EMBL" id="JBHSTI010000002">
    <property type="protein sequence ID" value="MFC6236381.1"/>
    <property type="molecule type" value="Genomic_DNA"/>
</dbReference>
<feature type="transmembrane region" description="Helical" evidence="2">
    <location>
        <begin position="209"/>
        <end position="228"/>
    </location>
</feature>
<reference evidence="5" key="1">
    <citation type="journal article" date="2019" name="Int. J. Syst. Evol. Microbiol.">
        <title>The Global Catalogue of Microorganisms (GCM) 10K type strain sequencing project: providing services to taxonomists for standard genome sequencing and annotation.</title>
        <authorList>
            <consortium name="The Broad Institute Genomics Platform"/>
            <consortium name="The Broad Institute Genome Sequencing Center for Infectious Disease"/>
            <person name="Wu L."/>
            <person name="Ma J."/>
        </authorList>
    </citation>
    <scope>NUCLEOTIDE SEQUENCE [LARGE SCALE GENOMIC DNA]</scope>
    <source>
        <strain evidence="5">CGMCC 4.7317</strain>
    </source>
</reference>
<keyword evidence="5" id="KW-1185">Reference proteome</keyword>
<feature type="transmembrane region" description="Helical" evidence="2">
    <location>
        <begin position="114"/>
        <end position="135"/>
    </location>
</feature>
<dbReference type="RefSeq" id="WP_386763427.1">
    <property type="nucleotide sequence ID" value="NZ_JBHSTI010000002.1"/>
</dbReference>
<dbReference type="InterPro" id="IPR037185">
    <property type="entry name" value="EmrE-like"/>
</dbReference>
<sequence>MIAVVLGLTTALAWSISTVSSSRSVKVLDQYSVVAWAMLIGLVLTLPFALGGGVPAALSGMNLLWFALAGLGNMGGLLLVYAALKVGKVGLVAPVAATEGAVAAVVSSVLGESLAPLVVLGLAVIVVGVVVSSVAPDPAPIEHERPVRAVLLATCSAVVFGLALYSIGRLSGELPVAWASLPPRLAGVVVLVIPLAITGRLRMNRAAAPYVVTTGIMEVVGFTSFAFAARDSVAIASVLASQFATIAAVIAYVVYRERLGRLQILGVALVVGGVTALALLSA</sequence>
<comment type="similarity">
    <text evidence="1">Belongs to the EamA transporter family.</text>
</comment>
<feature type="transmembrane region" description="Helical" evidence="2">
    <location>
        <begin position="234"/>
        <end position="255"/>
    </location>
</feature>
<dbReference type="Pfam" id="PF00892">
    <property type="entry name" value="EamA"/>
    <property type="match status" value="2"/>
</dbReference>
<evidence type="ECO:0000256" key="1">
    <source>
        <dbReference type="ARBA" id="ARBA00007362"/>
    </source>
</evidence>
<feature type="transmembrane region" description="Helical" evidence="2">
    <location>
        <begin position="63"/>
        <end position="84"/>
    </location>
</feature>
<evidence type="ECO:0000313" key="5">
    <source>
        <dbReference type="Proteomes" id="UP001596138"/>
    </source>
</evidence>
<protein>
    <submittedName>
        <fullName evidence="4">EamA family transporter</fullName>
    </submittedName>
</protein>
<feature type="transmembrane region" description="Helical" evidence="2">
    <location>
        <begin position="31"/>
        <end position="51"/>
    </location>
</feature>
<keyword evidence="2" id="KW-1133">Transmembrane helix</keyword>
<feature type="domain" description="EamA" evidence="3">
    <location>
        <begin position="2"/>
        <end position="133"/>
    </location>
</feature>
<keyword evidence="2" id="KW-0472">Membrane</keyword>
<evidence type="ECO:0000259" key="3">
    <source>
        <dbReference type="Pfam" id="PF00892"/>
    </source>
</evidence>
<keyword evidence="2" id="KW-0812">Transmembrane</keyword>
<evidence type="ECO:0000256" key="2">
    <source>
        <dbReference type="SAM" id="Phobius"/>
    </source>
</evidence>